<reference evidence="1 2" key="1">
    <citation type="submission" date="2020-08" db="EMBL/GenBank/DDBJ databases">
        <title>Genomic Encyclopedia of Type Strains, Phase IV (KMG-IV): sequencing the most valuable type-strain genomes for metagenomic binning, comparative biology and taxonomic classification.</title>
        <authorList>
            <person name="Goeker M."/>
        </authorList>
    </citation>
    <scope>NUCLEOTIDE SEQUENCE [LARGE SCALE GENOMIC DNA]</scope>
    <source>
        <strain evidence="1 2">DSM 21458</strain>
    </source>
</reference>
<dbReference type="InterPro" id="IPR034660">
    <property type="entry name" value="DinB/YfiT-like"/>
</dbReference>
<dbReference type="Proteomes" id="UP000569951">
    <property type="component" value="Unassembled WGS sequence"/>
</dbReference>
<sequence>MAVPKNKDELLKAINSNFDKLIKDLNRVPVDLASKRTMEGHVAGTRMSVSDLVAYLVGWNELVLKWMDRDAAGKPIDYPDTGFKGNELGKLAQKFYRDCEDVPYPQLLDRLQRAKDEIVVFIESRDNNTLYERPWYEKWTMGRMIQFNTSSPYDNARARLRRWLKDNRIL</sequence>
<keyword evidence="2" id="KW-1185">Reference proteome</keyword>
<accession>A0A841HYL2</accession>
<dbReference type="Pfam" id="PF08020">
    <property type="entry name" value="DUF1706"/>
    <property type="match status" value="1"/>
</dbReference>
<name>A0A841HYL2_9DEIO</name>
<proteinExistence type="predicted"/>
<evidence type="ECO:0000313" key="1">
    <source>
        <dbReference type="EMBL" id="MBB6097966.1"/>
    </source>
</evidence>
<comment type="caution">
    <text evidence="1">The sequence shown here is derived from an EMBL/GenBank/DDBJ whole genome shotgun (WGS) entry which is preliminary data.</text>
</comment>
<dbReference type="PANTHER" id="PTHR40658:SF3">
    <property type="entry name" value="CLBS_DFSB FAMILY FOUR-HELIX BUNDLE PROTEIN"/>
    <property type="match status" value="1"/>
</dbReference>
<gene>
    <name evidence="1" type="ORF">HNR42_001389</name>
</gene>
<dbReference type="PIRSF" id="PIRSF031551">
    <property type="entry name" value="DUF1706"/>
    <property type="match status" value="1"/>
</dbReference>
<dbReference type="InterPro" id="IPR012550">
    <property type="entry name" value="DUF1706"/>
</dbReference>
<organism evidence="1 2">
    <name type="scientific">Deinobacterium chartae</name>
    <dbReference type="NCBI Taxonomy" id="521158"/>
    <lineage>
        <taxon>Bacteria</taxon>
        <taxon>Thermotogati</taxon>
        <taxon>Deinococcota</taxon>
        <taxon>Deinococci</taxon>
        <taxon>Deinococcales</taxon>
        <taxon>Deinococcaceae</taxon>
        <taxon>Deinobacterium</taxon>
    </lineage>
</organism>
<dbReference type="EMBL" id="JACHHG010000004">
    <property type="protein sequence ID" value="MBB6097966.1"/>
    <property type="molecule type" value="Genomic_DNA"/>
</dbReference>
<evidence type="ECO:0008006" key="3">
    <source>
        <dbReference type="Google" id="ProtNLM"/>
    </source>
</evidence>
<dbReference type="Gene3D" id="1.20.120.450">
    <property type="entry name" value="dinb family like domain"/>
    <property type="match status" value="1"/>
</dbReference>
<dbReference type="PANTHER" id="PTHR40658">
    <property type="match status" value="1"/>
</dbReference>
<evidence type="ECO:0000313" key="2">
    <source>
        <dbReference type="Proteomes" id="UP000569951"/>
    </source>
</evidence>
<dbReference type="RefSeq" id="WP_183985918.1">
    <property type="nucleotide sequence ID" value="NZ_JACHHG010000004.1"/>
</dbReference>
<protein>
    <recommendedName>
        <fullName evidence="3">ClbS/DfsB family four-helix bundle protein</fullName>
    </recommendedName>
</protein>
<dbReference type="AlphaFoldDB" id="A0A841HYL2"/>